<evidence type="ECO:0000256" key="7">
    <source>
        <dbReference type="ARBA" id="ARBA00023141"/>
    </source>
</evidence>
<dbReference type="PANTHER" id="PTHR22854">
    <property type="entry name" value="TRYPTOPHAN BIOSYNTHESIS PROTEIN"/>
    <property type="match status" value="1"/>
</dbReference>
<evidence type="ECO:0000313" key="10">
    <source>
        <dbReference type="EMBL" id="GEB52458.1"/>
    </source>
</evidence>
<dbReference type="SUPFAM" id="SSF51366">
    <property type="entry name" value="Ribulose-phoshate binding barrel"/>
    <property type="match status" value="1"/>
</dbReference>
<evidence type="ECO:0000256" key="4">
    <source>
        <dbReference type="ARBA" id="ARBA00022605"/>
    </source>
</evidence>
<name>A0A4Y3R6R2_STRCI</name>
<dbReference type="InterPro" id="IPR011060">
    <property type="entry name" value="RibuloseP-bd_barrel"/>
</dbReference>
<dbReference type="RefSeq" id="WP_030874334.1">
    <property type="nucleotide sequence ID" value="NZ_BJMM01000031.1"/>
</dbReference>
<dbReference type="OrthoDB" id="7845323at2"/>
<proteinExistence type="predicted"/>
<dbReference type="GO" id="GO:0004425">
    <property type="term" value="F:indole-3-glycerol-phosphate synthase activity"/>
    <property type="evidence" value="ECO:0007669"/>
    <property type="project" value="UniProtKB-EC"/>
</dbReference>
<dbReference type="UniPathway" id="UPA00035">
    <property type="reaction ID" value="UER00043"/>
</dbReference>
<sequence length="241" mass="25534">MSSRFIEALLTAERPLITEVKRRDAHGLELLAGRTPADIVAAYEAAGAPCISVVTGRWFGGTPSLLRDVARITRLPLLQKDFITRREQLHTARELGASAVLLTAALLPGTAMRTLVTEALRTGLTPFVEITGESELADIPHADECVIAVNNKDITARERDAGDIERSIALLPAVLATGTPCPVSASAIDAPGTAARLLDEGYAGLLVATALLRARDPHAWLARLDGARRAPARLVTAGGTR</sequence>
<evidence type="ECO:0000256" key="5">
    <source>
        <dbReference type="ARBA" id="ARBA00022793"/>
    </source>
</evidence>
<feature type="domain" description="Indole-3-glycerol phosphate synthase" evidence="9">
    <location>
        <begin position="5"/>
        <end position="222"/>
    </location>
</feature>
<dbReference type="EMBL" id="BJMM01000031">
    <property type="protein sequence ID" value="GEB52458.1"/>
    <property type="molecule type" value="Genomic_DNA"/>
</dbReference>
<keyword evidence="6" id="KW-0822">Tryptophan biosynthesis</keyword>
<evidence type="ECO:0000259" key="9">
    <source>
        <dbReference type="Pfam" id="PF00218"/>
    </source>
</evidence>
<evidence type="ECO:0000256" key="1">
    <source>
        <dbReference type="ARBA" id="ARBA00001633"/>
    </source>
</evidence>
<keyword evidence="7" id="KW-0057">Aromatic amino acid biosynthesis</keyword>
<keyword evidence="5" id="KW-0210">Decarboxylase</keyword>
<reference evidence="10 11" key="1">
    <citation type="submission" date="2019-06" db="EMBL/GenBank/DDBJ databases">
        <title>Whole genome shotgun sequence of Streptomyces cacaoi subsp. cacaoi NBRC 12748.</title>
        <authorList>
            <person name="Hosoyama A."/>
            <person name="Uohara A."/>
            <person name="Ohji S."/>
            <person name="Ichikawa N."/>
        </authorList>
    </citation>
    <scope>NUCLEOTIDE SEQUENCE [LARGE SCALE GENOMIC DNA]</scope>
    <source>
        <strain evidence="10 11">NBRC 12748</strain>
    </source>
</reference>
<evidence type="ECO:0000256" key="6">
    <source>
        <dbReference type="ARBA" id="ARBA00022822"/>
    </source>
</evidence>
<accession>A0A4Y3R6R2</accession>
<evidence type="ECO:0000256" key="2">
    <source>
        <dbReference type="ARBA" id="ARBA00004696"/>
    </source>
</evidence>
<keyword evidence="8" id="KW-0456">Lyase</keyword>
<dbReference type="InterPro" id="IPR013798">
    <property type="entry name" value="Indole-3-glycerol_P_synth_dom"/>
</dbReference>
<dbReference type="InterPro" id="IPR045186">
    <property type="entry name" value="Indole-3-glycerol_P_synth"/>
</dbReference>
<dbReference type="Gene3D" id="3.20.20.70">
    <property type="entry name" value="Aldolase class I"/>
    <property type="match status" value="1"/>
</dbReference>
<gene>
    <name evidence="10" type="ORF">SCA03_50090</name>
</gene>
<organism evidence="10 11">
    <name type="scientific">Streptomyces cacaoi</name>
    <dbReference type="NCBI Taxonomy" id="1898"/>
    <lineage>
        <taxon>Bacteria</taxon>
        <taxon>Bacillati</taxon>
        <taxon>Actinomycetota</taxon>
        <taxon>Actinomycetes</taxon>
        <taxon>Kitasatosporales</taxon>
        <taxon>Streptomycetaceae</taxon>
        <taxon>Streptomyces</taxon>
    </lineage>
</organism>
<dbReference type="Pfam" id="PF00218">
    <property type="entry name" value="IGPS"/>
    <property type="match status" value="1"/>
</dbReference>
<keyword evidence="11" id="KW-1185">Reference proteome</keyword>
<evidence type="ECO:0000256" key="3">
    <source>
        <dbReference type="ARBA" id="ARBA00012362"/>
    </source>
</evidence>
<keyword evidence="4" id="KW-0028">Amino-acid biosynthesis</keyword>
<protein>
    <recommendedName>
        <fullName evidence="3">indole-3-glycerol-phosphate synthase</fullName>
        <ecNumber evidence="3">4.1.1.48</ecNumber>
    </recommendedName>
</protein>
<dbReference type="EC" id="4.1.1.48" evidence="3"/>
<comment type="caution">
    <text evidence="10">The sequence shown here is derived from an EMBL/GenBank/DDBJ whole genome shotgun (WGS) entry which is preliminary data.</text>
</comment>
<comment type="catalytic activity">
    <reaction evidence="1">
        <text>1-(2-carboxyphenylamino)-1-deoxy-D-ribulose 5-phosphate + H(+) = (1S,2R)-1-C-(indol-3-yl)glycerol 3-phosphate + CO2 + H2O</text>
        <dbReference type="Rhea" id="RHEA:23476"/>
        <dbReference type="ChEBI" id="CHEBI:15377"/>
        <dbReference type="ChEBI" id="CHEBI:15378"/>
        <dbReference type="ChEBI" id="CHEBI:16526"/>
        <dbReference type="ChEBI" id="CHEBI:58613"/>
        <dbReference type="ChEBI" id="CHEBI:58866"/>
        <dbReference type="EC" id="4.1.1.48"/>
    </reaction>
</comment>
<dbReference type="AlphaFoldDB" id="A0A4Y3R6R2"/>
<dbReference type="GO" id="GO:0000162">
    <property type="term" value="P:L-tryptophan biosynthetic process"/>
    <property type="evidence" value="ECO:0007669"/>
    <property type="project" value="UniProtKB-UniPathway"/>
</dbReference>
<evidence type="ECO:0000256" key="8">
    <source>
        <dbReference type="ARBA" id="ARBA00023239"/>
    </source>
</evidence>
<dbReference type="PANTHER" id="PTHR22854:SF2">
    <property type="entry name" value="INDOLE-3-GLYCEROL-PHOSPHATE SYNTHASE"/>
    <property type="match status" value="1"/>
</dbReference>
<comment type="pathway">
    <text evidence="2">Amino-acid biosynthesis; L-tryptophan biosynthesis; L-tryptophan from chorismate: step 4/5.</text>
</comment>
<dbReference type="InterPro" id="IPR013785">
    <property type="entry name" value="Aldolase_TIM"/>
</dbReference>
<dbReference type="Proteomes" id="UP000319210">
    <property type="component" value="Unassembled WGS sequence"/>
</dbReference>
<dbReference type="GO" id="GO:0004640">
    <property type="term" value="F:phosphoribosylanthranilate isomerase activity"/>
    <property type="evidence" value="ECO:0007669"/>
    <property type="project" value="TreeGrafter"/>
</dbReference>
<evidence type="ECO:0000313" key="11">
    <source>
        <dbReference type="Proteomes" id="UP000319210"/>
    </source>
</evidence>